<dbReference type="InterPro" id="IPR016040">
    <property type="entry name" value="NAD(P)-bd_dom"/>
</dbReference>
<dbReference type="SUPFAM" id="SSF51735">
    <property type="entry name" value="NAD(P)-binding Rossmann-fold domains"/>
    <property type="match status" value="1"/>
</dbReference>
<keyword evidence="6 7" id="KW-0456">Lyase</keyword>
<reference evidence="9 10" key="1">
    <citation type="submission" date="2019-03" db="EMBL/GenBank/DDBJ databases">
        <title>Genomic Encyclopedia of Archaeal and Bacterial Type Strains, Phase II (KMG-II): from individual species to whole genera.</title>
        <authorList>
            <person name="Goeker M."/>
        </authorList>
    </citation>
    <scope>NUCLEOTIDE SEQUENCE [LARGE SCALE GENOMIC DNA]</scope>
    <source>
        <strain evidence="9 10">ATCC 25309</strain>
    </source>
</reference>
<protein>
    <recommendedName>
        <fullName evidence="4 7">dTDP-glucose 4,6-dehydratase</fullName>
        <ecNumber evidence="4 7">4.2.1.46</ecNumber>
    </recommendedName>
</protein>
<evidence type="ECO:0000256" key="2">
    <source>
        <dbReference type="ARBA" id="ARBA00001911"/>
    </source>
</evidence>
<keyword evidence="5" id="KW-0520">NAD</keyword>
<sequence>MRLLVTGGAGFIGSNLIRHIIDLPGIDQLINLDALTYAGNLQNLEGIHEIHPKYAFEHVNLTDVDEVERVVRTHAITHVIHLAAESHVDRSIQNASPFMQTNVMGTLHLLDACRAVWKNPESHRFIQVSTDEVYGSLGPAEAPFTEDSPLQPNSPYAASKAAAECLVRSYVKTYGFPAIITRSCNNYGPNQHPEKLIPTVLTCLRDRCPIPVYGNGQQTREWIHVTDHAEALWQVLEKGVTGEVYNIGTGDEWTNLKLIEHLCDIWDETHQSSSSRQLISHVTDRPGHDQRYAIDASKIMRVTGCGPCGDSKQVIRKLTVTG</sequence>
<dbReference type="AlphaFoldDB" id="A0A4V3FE62"/>
<organism evidence="9 10">
    <name type="scientific">Prosthecobacter fusiformis</name>
    <dbReference type="NCBI Taxonomy" id="48464"/>
    <lineage>
        <taxon>Bacteria</taxon>
        <taxon>Pseudomonadati</taxon>
        <taxon>Verrucomicrobiota</taxon>
        <taxon>Verrucomicrobiia</taxon>
        <taxon>Verrucomicrobiales</taxon>
        <taxon>Verrucomicrobiaceae</taxon>
        <taxon>Prosthecobacter</taxon>
    </lineage>
</organism>
<dbReference type="OrthoDB" id="9766450at2"/>
<dbReference type="CDD" id="cd05246">
    <property type="entry name" value="dTDP_GD_SDR_e"/>
    <property type="match status" value="1"/>
</dbReference>
<evidence type="ECO:0000256" key="1">
    <source>
        <dbReference type="ARBA" id="ARBA00001539"/>
    </source>
</evidence>
<keyword evidence="10" id="KW-1185">Reference proteome</keyword>
<comment type="catalytic activity">
    <reaction evidence="1 7">
        <text>dTDP-alpha-D-glucose = dTDP-4-dehydro-6-deoxy-alpha-D-glucose + H2O</text>
        <dbReference type="Rhea" id="RHEA:17221"/>
        <dbReference type="ChEBI" id="CHEBI:15377"/>
        <dbReference type="ChEBI" id="CHEBI:57477"/>
        <dbReference type="ChEBI" id="CHEBI:57649"/>
        <dbReference type="EC" id="4.2.1.46"/>
    </reaction>
</comment>
<dbReference type="PANTHER" id="PTHR43000">
    <property type="entry name" value="DTDP-D-GLUCOSE 4,6-DEHYDRATASE-RELATED"/>
    <property type="match status" value="1"/>
</dbReference>
<dbReference type="GO" id="GO:0009225">
    <property type="term" value="P:nucleotide-sugar metabolic process"/>
    <property type="evidence" value="ECO:0007669"/>
    <property type="project" value="InterPro"/>
</dbReference>
<feature type="domain" description="NAD(P)-binding" evidence="8">
    <location>
        <begin position="4"/>
        <end position="316"/>
    </location>
</feature>
<evidence type="ECO:0000313" key="10">
    <source>
        <dbReference type="Proteomes" id="UP000295662"/>
    </source>
</evidence>
<evidence type="ECO:0000259" key="8">
    <source>
        <dbReference type="Pfam" id="PF16363"/>
    </source>
</evidence>
<dbReference type="GO" id="GO:0008460">
    <property type="term" value="F:dTDP-glucose 4,6-dehydratase activity"/>
    <property type="evidence" value="ECO:0007669"/>
    <property type="project" value="UniProtKB-EC"/>
</dbReference>
<comment type="caution">
    <text evidence="9">The sequence shown here is derived from an EMBL/GenBank/DDBJ whole genome shotgun (WGS) entry which is preliminary data.</text>
</comment>
<dbReference type="EMBL" id="SOCA01000010">
    <property type="protein sequence ID" value="TDU64630.1"/>
    <property type="molecule type" value="Genomic_DNA"/>
</dbReference>
<proteinExistence type="inferred from homology"/>
<dbReference type="EC" id="4.2.1.46" evidence="4 7"/>
<comment type="similarity">
    <text evidence="3 7">Belongs to the NAD(P)-dependent epimerase/dehydratase family. dTDP-glucose dehydratase subfamily.</text>
</comment>
<name>A0A4V3FE62_9BACT</name>
<evidence type="ECO:0000313" key="9">
    <source>
        <dbReference type="EMBL" id="TDU64630.1"/>
    </source>
</evidence>
<accession>A0A4V3FE62</accession>
<dbReference type="Proteomes" id="UP000295662">
    <property type="component" value="Unassembled WGS sequence"/>
</dbReference>
<dbReference type="RefSeq" id="WP_133797063.1">
    <property type="nucleotide sequence ID" value="NZ_SOCA01000010.1"/>
</dbReference>
<evidence type="ECO:0000256" key="6">
    <source>
        <dbReference type="ARBA" id="ARBA00023239"/>
    </source>
</evidence>
<dbReference type="Pfam" id="PF16363">
    <property type="entry name" value="GDP_Man_Dehyd"/>
    <property type="match status" value="1"/>
</dbReference>
<dbReference type="InterPro" id="IPR036291">
    <property type="entry name" value="NAD(P)-bd_dom_sf"/>
</dbReference>
<dbReference type="NCBIfam" id="TIGR01181">
    <property type="entry name" value="dTDP_gluc_dehyt"/>
    <property type="match status" value="1"/>
</dbReference>
<comment type="cofactor">
    <cofactor evidence="2 7">
        <name>NAD(+)</name>
        <dbReference type="ChEBI" id="CHEBI:57540"/>
    </cofactor>
</comment>
<evidence type="ECO:0000256" key="4">
    <source>
        <dbReference type="ARBA" id="ARBA00011990"/>
    </source>
</evidence>
<dbReference type="InterPro" id="IPR005888">
    <property type="entry name" value="dTDP_Gluc_deHydtase"/>
</dbReference>
<evidence type="ECO:0000256" key="3">
    <source>
        <dbReference type="ARBA" id="ARBA00008178"/>
    </source>
</evidence>
<dbReference type="Gene3D" id="3.40.50.720">
    <property type="entry name" value="NAD(P)-binding Rossmann-like Domain"/>
    <property type="match status" value="1"/>
</dbReference>
<evidence type="ECO:0000256" key="5">
    <source>
        <dbReference type="ARBA" id="ARBA00023027"/>
    </source>
</evidence>
<evidence type="ECO:0000256" key="7">
    <source>
        <dbReference type="RuleBase" id="RU004473"/>
    </source>
</evidence>
<gene>
    <name evidence="9" type="ORF">EI77_04081</name>
</gene>
<dbReference type="Gene3D" id="3.90.25.10">
    <property type="entry name" value="UDP-galactose 4-epimerase, domain 1"/>
    <property type="match status" value="1"/>
</dbReference>